<keyword evidence="5 9" id="KW-0235">DNA replication</keyword>
<evidence type="ECO:0000256" key="2">
    <source>
        <dbReference type="ARBA" id="ARBA00008016"/>
    </source>
</evidence>
<evidence type="ECO:0000256" key="8">
    <source>
        <dbReference type="ARBA" id="ARBA00023125"/>
    </source>
</evidence>
<evidence type="ECO:0000256" key="3">
    <source>
        <dbReference type="ARBA" id="ARBA00020170"/>
    </source>
</evidence>
<dbReference type="InterPro" id="IPR018078">
    <property type="entry name" value="DNA-binding_RecF_CS"/>
</dbReference>
<sequence>MAPVRLESLSTLNYRNLAPETLSFPAGVTGIFGENGAGKTNLLEAAYLALTGQTDVTRLEQLIQAGETEAYVRADVQQGGSLSIQEVGLGRGRRQLKVDGVRVRTGDLPRGGAVWIRPEDSELVFGAPAGRRAYLDSLLSRLSARYGQQLSRYERTVSQRNAALRGGEEWAMHVWDDVLVKLGTEIMLVRRRALTRLDELAREANAGLGSRKTLTLTLSESTAPETYAADLQSRRAEELARGSTVTGPHRDDLTLTLGGFPASEYASRGEGRTVALALRRAELELLREKFGEDPVLLLDDFTAELDPHRRQFLLDLAASVPQAIVTGTECAPGAALTLRAHSGRFTPEPPLTEPPLPASPSLDPPGLESTAEPVGAGGAALRSGGEGP</sequence>
<comment type="subcellular location">
    <subcellularLocation>
        <location evidence="1 9 10">Cytoplasm</location>
    </subcellularLocation>
</comment>
<dbReference type="GO" id="GO:0009432">
    <property type="term" value="P:SOS response"/>
    <property type="evidence" value="ECO:0007669"/>
    <property type="project" value="UniProtKB-UniRule"/>
</dbReference>
<dbReference type="EMBL" id="FNZA01000001">
    <property type="protein sequence ID" value="SEI72781.1"/>
    <property type="molecule type" value="Genomic_DNA"/>
</dbReference>
<protein>
    <recommendedName>
        <fullName evidence="3 9">DNA replication and repair protein RecF</fullName>
    </recommendedName>
</protein>
<dbReference type="GO" id="GO:0000731">
    <property type="term" value="P:DNA synthesis involved in DNA repair"/>
    <property type="evidence" value="ECO:0007669"/>
    <property type="project" value="TreeGrafter"/>
</dbReference>
<evidence type="ECO:0000256" key="4">
    <source>
        <dbReference type="ARBA" id="ARBA00022490"/>
    </source>
</evidence>
<proteinExistence type="inferred from homology"/>
<dbReference type="InterPro" id="IPR027417">
    <property type="entry name" value="P-loop_NTPase"/>
</dbReference>
<dbReference type="Pfam" id="PF02463">
    <property type="entry name" value="SMC_N"/>
    <property type="match status" value="1"/>
</dbReference>
<evidence type="ECO:0000256" key="10">
    <source>
        <dbReference type="RuleBase" id="RU000578"/>
    </source>
</evidence>
<evidence type="ECO:0000256" key="11">
    <source>
        <dbReference type="SAM" id="MobiDB-lite"/>
    </source>
</evidence>
<keyword evidence="9 10" id="KW-0742">SOS response</keyword>
<dbReference type="PANTHER" id="PTHR32182:SF0">
    <property type="entry name" value="DNA REPLICATION AND REPAIR PROTEIN RECF"/>
    <property type="match status" value="1"/>
</dbReference>
<dbReference type="GO" id="GO:0006302">
    <property type="term" value="P:double-strand break repair"/>
    <property type="evidence" value="ECO:0007669"/>
    <property type="project" value="TreeGrafter"/>
</dbReference>
<dbReference type="Proteomes" id="UP000199223">
    <property type="component" value="Unassembled WGS sequence"/>
</dbReference>
<dbReference type="CDD" id="cd03242">
    <property type="entry name" value="ABC_RecF"/>
    <property type="match status" value="1"/>
</dbReference>
<dbReference type="GO" id="GO:0005524">
    <property type="term" value="F:ATP binding"/>
    <property type="evidence" value="ECO:0007669"/>
    <property type="project" value="UniProtKB-UniRule"/>
</dbReference>
<keyword evidence="9 10" id="KW-0234">DNA repair</keyword>
<dbReference type="Gene3D" id="3.40.50.300">
    <property type="entry name" value="P-loop containing nucleotide triphosphate hydrolases"/>
    <property type="match status" value="1"/>
</dbReference>
<organism evidence="13 14">
    <name type="scientific">Deinococcus reticulitermitis</name>
    <dbReference type="NCBI Taxonomy" id="856736"/>
    <lineage>
        <taxon>Bacteria</taxon>
        <taxon>Thermotogati</taxon>
        <taxon>Deinococcota</taxon>
        <taxon>Deinococci</taxon>
        <taxon>Deinococcales</taxon>
        <taxon>Deinococcaceae</taxon>
        <taxon>Deinococcus</taxon>
    </lineage>
</organism>
<evidence type="ECO:0000313" key="14">
    <source>
        <dbReference type="Proteomes" id="UP000199223"/>
    </source>
</evidence>
<dbReference type="RefSeq" id="WP_245745173.1">
    <property type="nucleotide sequence ID" value="NZ_FNZA01000001.1"/>
</dbReference>
<keyword evidence="4 9" id="KW-0963">Cytoplasm</keyword>
<evidence type="ECO:0000259" key="12">
    <source>
        <dbReference type="Pfam" id="PF02463"/>
    </source>
</evidence>
<dbReference type="InterPro" id="IPR042174">
    <property type="entry name" value="RecF_2"/>
</dbReference>
<dbReference type="GO" id="GO:0006260">
    <property type="term" value="P:DNA replication"/>
    <property type="evidence" value="ECO:0007669"/>
    <property type="project" value="UniProtKB-UniRule"/>
</dbReference>
<feature type="compositionally biased region" description="Pro residues" evidence="11">
    <location>
        <begin position="347"/>
        <end position="358"/>
    </location>
</feature>
<dbReference type="Gene3D" id="1.20.1050.90">
    <property type="entry name" value="RecF/RecN/SMC, N-terminal domain"/>
    <property type="match status" value="1"/>
</dbReference>
<name>A0A1H6SYB6_9DEIO</name>
<keyword evidence="6 9" id="KW-0547">Nucleotide-binding</keyword>
<dbReference type="InterPro" id="IPR001238">
    <property type="entry name" value="DNA-binding_RecF"/>
</dbReference>
<dbReference type="NCBIfam" id="TIGR00611">
    <property type="entry name" value="recf"/>
    <property type="match status" value="1"/>
</dbReference>
<dbReference type="PROSITE" id="PS00618">
    <property type="entry name" value="RECF_2"/>
    <property type="match status" value="1"/>
</dbReference>
<dbReference type="InterPro" id="IPR003395">
    <property type="entry name" value="RecF/RecN/SMC_N"/>
</dbReference>
<gene>
    <name evidence="9" type="primary">recF</name>
    <name evidence="13" type="ORF">SAMN04488058_101453</name>
</gene>
<feature type="domain" description="RecF/RecN/SMC N-terminal" evidence="12">
    <location>
        <begin position="6"/>
        <end position="325"/>
    </location>
</feature>
<comment type="similarity">
    <text evidence="2 9 10">Belongs to the RecF family.</text>
</comment>
<dbReference type="STRING" id="856736.SAMN04488058_101453"/>
<dbReference type="SUPFAM" id="SSF52540">
    <property type="entry name" value="P-loop containing nucleoside triphosphate hydrolases"/>
    <property type="match status" value="1"/>
</dbReference>
<evidence type="ECO:0000256" key="9">
    <source>
        <dbReference type="HAMAP-Rule" id="MF_00365"/>
    </source>
</evidence>
<dbReference type="PROSITE" id="PS00617">
    <property type="entry name" value="RECF_1"/>
    <property type="match status" value="1"/>
</dbReference>
<evidence type="ECO:0000256" key="7">
    <source>
        <dbReference type="ARBA" id="ARBA00022840"/>
    </source>
</evidence>
<evidence type="ECO:0000256" key="5">
    <source>
        <dbReference type="ARBA" id="ARBA00022705"/>
    </source>
</evidence>
<keyword evidence="9 10" id="KW-0227">DNA damage</keyword>
<dbReference type="GO" id="GO:0005737">
    <property type="term" value="C:cytoplasm"/>
    <property type="evidence" value="ECO:0007669"/>
    <property type="project" value="UniProtKB-SubCell"/>
</dbReference>
<dbReference type="PANTHER" id="PTHR32182">
    <property type="entry name" value="DNA REPLICATION AND REPAIR PROTEIN RECF"/>
    <property type="match status" value="1"/>
</dbReference>
<comment type="function">
    <text evidence="9 10">The RecF protein is involved in DNA metabolism; it is required for DNA replication and normal SOS inducibility. RecF binds preferentially to single-stranded, linear DNA. It also seems to bind ATP.</text>
</comment>
<evidence type="ECO:0000313" key="13">
    <source>
        <dbReference type="EMBL" id="SEI72781.1"/>
    </source>
</evidence>
<keyword evidence="14" id="KW-1185">Reference proteome</keyword>
<keyword evidence="7 9" id="KW-0067">ATP-binding</keyword>
<dbReference type="NCBIfam" id="NF010680">
    <property type="entry name" value="PRK14079.1"/>
    <property type="match status" value="1"/>
</dbReference>
<accession>A0A1H6SYB6</accession>
<dbReference type="HAMAP" id="MF_00365">
    <property type="entry name" value="RecF"/>
    <property type="match status" value="1"/>
</dbReference>
<keyword evidence="8 9" id="KW-0238">DNA-binding</keyword>
<dbReference type="AlphaFoldDB" id="A0A1H6SYB6"/>
<reference evidence="14" key="1">
    <citation type="submission" date="2016-10" db="EMBL/GenBank/DDBJ databases">
        <authorList>
            <person name="Varghese N."/>
            <person name="Submissions S."/>
        </authorList>
    </citation>
    <scope>NUCLEOTIDE SEQUENCE [LARGE SCALE GENOMIC DNA]</scope>
    <source>
        <strain evidence="14">CGMCC 1.10218</strain>
    </source>
</reference>
<feature type="binding site" evidence="9">
    <location>
        <begin position="33"/>
        <end position="40"/>
    </location>
    <ligand>
        <name>ATP</name>
        <dbReference type="ChEBI" id="CHEBI:30616"/>
    </ligand>
</feature>
<dbReference type="GO" id="GO:0003697">
    <property type="term" value="F:single-stranded DNA binding"/>
    <property type="evidence" value="ECO:0007669"/>
    <property type="project" value="UniProtKB-UniRule"/>
</dbReference>
<evidence type="ECO:0000256" key="1">
    <source>
        <dbReference type="ARBA" id="ARBA00004496"/>
    </source>
</evidence>
<feature type="region of interest" description="Disordered" evidence="11">
    <location>
        <begin position="343"/>
        <end position="388"/>
    </location>
</feature>
<evidence type="ECO:0000256" key="6">
    <source>
        <dbReference type="ARBA" id="ARBA00022741"/>
    </source>
</evidence>